<name>A0A0A1U2V7_ENTIV</name>
<organism evidence="1 2">
    <name type="scientific">Entamoeba invadens IP1</name>
    <dbReference type="NCBI Taxonomy" id="370355"/>
    <lineage>
        <taxon>Eukaryota</taxon>
        <taxon>Amoebozoa</taxon>
        <taxon>Evosea</taxon>
        <taxon>Archamoebae</taxon>
        <taxon>Mastigamoebida</taxon>
        <taxon>Entamoebidae</taxon>
        <taxon>Entamoeba</taxon>
    </lineage>
</organism>
<dbReference type="Proteomes" id="UP000014680">
    <property type="component" value="Unassembled WGS sequence"/>
</dbReference>
<evidence type="ECO:0000313" key="1">
    <source>
        <dbReference type="EMBL" id="ELP88387.1"/>
    </source>
</evidence>
<proteinExistence type="predicted"/>
<sequence>RHGVKREHLFDGKKFFVSREYLEDAAGRDVWEILKESARIYIVEKYEEADFCLIGKREILKGRNVYTREQFLKALPFPKCVFQTLGTCDKDSLMSD</sequence>
<keyword evidence="2" id="KW-1185">Reference proteome</keyword>
<dbReference type="GeneID" id="14887178"/>
<protein>
    <submittedName>
        <fullName evidence="1">Uncharacterized protein</fullName>
    </submittedName>
</protein>
<gene>
    <name evidence="1" type="ORF">EIN_228800</name>
</gene>
<dbReference type="AlphaFoldDB" id="A0A0A1U2V7"/>
<reference evidence="1 2" key="1">
    <citation type="submission" date="2012-10" db="EMBL/GenBank/DDBJ databases">
        <authorList>
            <person name="Zafar N."/>
            <person name="Inman J."/>
            <person name="Hall N."/>
            <person name="Lorenzi H."/>
            <person name="Caler E."/>
        </authorList>
    </citation>
    <scope>NUCLEOTIDE SEQUENCE [LARGE SCALE GENOMIC DNA]</scope>
    <source>
        <strain evidence="1 2">IP1</strain>
    </source>
</reference>
<dbReference type="KEGG" id="eiv:EIN_228800"/>
<accession>A0A0A1U2V7</accession>
<dbReference type="EMBL" id="KB206756">
    <property type="protein sequence ID" value="ELP88387.1"/>
    <property type="molecule type" value="Genomic_DNA"/>
</dbReference>
<evidence type="ECO:0000313" key="2">
    <source>
        <dbReference type="Proteomes" id="UP000014680"/>
    </source>
</evidence>
<dbReference type="RefSeq" id="XP_004255158.1">
    <property type="nucleotide sequence ID" value="XM_004255110.1"/>
</dbReference>
<feature type="non-terminal residue" evidence="1">
    <location>
        <position position="1"/>
    </location>
</feature>
<dbReference type="VEuPathDB" id="AmoebaDB:EIN_228800"/>